<dbReference type="Proteomes" id="UP001185863">
    <property type="component" value="Unassembled WGS sequence"/>
</dbReference>
<proteinExistence type="predicted"/>
<evidence type="ECO:0000313" key="2">
    <source>
        <dbReference type="EMBL" id="MDV7266716.1"/>
    </source>
</evidence>
<feature type="region of interest" description="Disordered" evidence="1">
    <location>
        <begin position="1"/>
        <end position="26"/>
    </location>
</feature>
<sequence length="45" mass="4878">MTGPKTHTVPATATPAKSRSSMSTEEIKSRIEAMFAQDEAPENRS</sequence>
<dbReference type="AlphaFoldDB" id="A0AAE4V294"/>
<evidence type="ECO:0000313" key="3">
    <source>
        <dbReference type="Proteomes" id="UP001185863"/>
    </source>
</evidence>
<comment type="caution">
    <text evidence="2">The sequence shown here is derived from an EMBL/GenBank/DDBJ whole genome shotgun (WGS) entry which is preliminary data.</text>
</comment>
<organism evidence="2 3">
    <name type="scientific">Rhodococcus oxybenzonivorans</name>
    <dbReference type="NCBI Taxonomy" id="1990687"/>
    <lineage>
        <taxon>Bacteria</taxon>
        <taxon>Bacillati</taxon>
        <taxon>Actinomycetota</taxon>
        <taxon>Actinomycetes</taxon>
        <taxon>Mycobacteriales</taxon>
        <taxon>Nocardiaceae</taxon>
        <taxon>Rhodococcus</taxon>
    </lineage>
</organism>
<evidence type="ECO:0000256" key="1">
    <source>
        <dbReference type="SAM" id="MobiDB-lite"/>
    </source>
</evidence>
<feature type="compositionally biased region" description="Polar residues" evidence="1">
    <location>
        <begin position="9"/>
        <end position="24"/>
    </location>
</feature>
<accession>A0AAE4V294</accession>
<gene>
    <name evidence="2" type="ORF">R4315_19495</name>
</gene>
<name>A0AAE4V294_9NOCA</name>
<dbReference type="EMBL" id="JAWLUP010000057">
    <property type="protein sequence ID" value="MDV7266716.1"/>
    <property type="molecule type" value="Genomic_DNA"/>
</dbReference>
<reference evidence="2" key="1">
    <citation type="submission" date="2023-10" db="EMBL/GenBank/DDBJ databases">
        <title>Development of a sustainable strategy for remediation of hydrocarbon-contaminated territories based on the waste exchange concept.</title>
        <authorList>
            <person name="Krivoruchko A."/>
        </authorList>
    </citation>
    <scope>NUCLEOTIDE SEQUENCE</scope>
    <source>
        <strain evidence="2">IEGM 68</strain>
    </source>
</reference>
<protein>
    <submittedName>
        <fullName evidence="2">Uncharacterized protein</fullName>
    </submittedName>
</protein>